<dbReference type="GO" id="GO:0016266">
    <property type="term" value="P:protein O-linked glycosylation via N-acetyl-galactosamine"/>
    <property type="evidence" value="ECO:0007669"/>
    <property type="project" value="TreeGrafter"/>
</dbReference>
<evidence type="ECO:0000256" key="3">
    <source>
        <dbReference type="ARBA" id="ARBA00022676"/>
    </source>
</evidence>
<dbReference type="EMBL" id="JARAKH010000011">
    <property type="protein sequence ID" value="KAK8399174.1"/>
    <property type="molecule type" value="Genomic_DNA"/>
</dbReference>
<proteinExistence type="inferred from homology"/>
<organism evidence="14 15">
    <name type="scientific">Scylla paramamosain</name>
    <name type="common">Mud crab</name>
    <dbReference type="NCBI Taxonomy" id="85552"/>
    <lineage>
        <taxon>Eukaryota</taxon>
        <taxon>Metazoa</taxon>
        <taxon>Ecdysozoa</taxon>
        <taxon>Arthropoda</taxon>
        <taxon>Crustacea</taxon>
        <taxon>Multicrustacea</taxon>
        <taxon>Malacostraca</taxon>
        <taxon>Eumalacostraca</taxon>
        <taxon>Eucarida</taxon>
        <taxon>Decapoda</taxon>
        <taxon>Pleocyemata</taxon>
        <taxon>Brachyura</taxon>
        <taxon>Eubrachyura</taxon>
        <taxon>Portunoidea</taxon>
        <taxon>Portunidae</taxon>
        <taxon>Portuninae</taxon>
        <taxon>Scylla</taxon>
    </lineage>
</organism>
<dbReference type="GO" id="GO:0140563">
    <property type="term" value="F:UDP-D-xylose:beta-D-glucoside alpha-1,3-D-xylosyltransferase activity"/>
    <property type="evidence" value="ECO:0007669"/>
    <property type="project" value="UniProtKB-EC"/>
</dbReference>
<dbReference type="InterPro" id="IPR002495">
    <property type="entry name" value="Glyco_trans_8"/>
</dbReference>
<keyword evidence="3" id="KW-0328">Glycosyltransferase</keyword>
<comment type="catalytic activity">
    <reaction evidence="12">
        <text>3-O-(beta-D-glucosyl)-L-seryl-[EGF-like domain protein] + UDP-alpha-D-xylose = 3-O-[alpha-D-xylosyl-(1-&gt;3)-beta-D-glucosyl]-L-seryl-[EGF-like domain protein] + UDP + H(+)</text>
        <dbReference type="Rhea" id="RHEA:56064"/>
        <dbReference type="Rhea" id="RHEA-COMP:14610"/>
        <dbReference type="Rhea" id="RHEA-COMP:14611"/>
        <dbReference type="ChEBI" id="CHEBI:15378"/>
        <dbReference type="ChEBI" id="CHEBI:57632"/>
        <dbReference type="ChEBI" id="CHEBI:58223"/>
        <dbReference type="ChEBI" id="CHEBI:140575"/>
        <dbReference type="ChEBI" id="CHEBI:140576"/>
        <dbReference type="EC" id="2.4.2.42"/>
    </reaction>
</comment>
<evidence type="ECO:0000313" key="15">
    <source>
        <dbReference type="Proteomes" id="UP001487740"/>
    </source>
</evidence>
<dbReference type="AlphaFoldDB" id="A0AAW0UHM9"/>
<keyword evidence="15" id="KW-1185">Reference proteome</keyword>
<sequence>MSHLSSCQMRFLYKVLCVLAVVAMVVPLLTRLPHEPLTASFHSKATTEEPEFAIVVCRDKNDSEKDATGFQRQLRQISVLLKSAASLTSETLIFNIVADSYATYETVTNLTASWPAAYRERVVFDEFKEVFYPPGAEDMMNMFRLCATERLFLAQTFEDKDAVVFLDTDTLFLMPPENLWRKVYEFNPHQVIGIAPCLYMYGPRFKKFPTYGSSGLNAGVLVMNLTRLRAFEGGWTENIMHILDKYKTKLSLADQDILNILFSNKTTAKHLYELGCEWNYREKLCSKGRNKCKRAQQLGVGLLHGAALTFVNDKEQKFQAVFDAWERHQLGESEKALLASLRTTLRRQKRSQGCSRLHFIDKILLQGLENTLRGRH</sequence>
<evidence type="ECO:0000256" key="2">
    <source>
        <dbReference type="ARBA" id="ARBA00006351"/>
    </source>
</evidence>
<evidence type="ECO:0000256" key="1">
    <source>
        <dbReference type="ARBA" id="ARBA00004606"/>
    </source>
</evidence>
<dbReference type="SUPFAM" id="SSF53448">
    <property type="entry name" value="Nucleotide-diphospho-sugar transferases"/>
    <property type="match status" value="1"/>
</dbReference>
<comment type="function">
    <text evidence="10">Glycosyltransferase which elongates the O-linked glucose attached to EGF-like repeats in the extracellular domain of Notch proteins by catalyzing the addition of xylose.</text>
</comment>
<keyword evidence="5 13" id="KW-0812">Transmembrane</keyword>
<dbReference type="Gene3D" id="3.90.550.10">
    <property type="entry name" value="Spore Coat Polysaccharide Biosynthesis Protein SpsA, Chain A"/>
    <property type="match status" value="1"/>
</dbReference>
<evidence type="ECO:0000256" key="5">
    <source>
        <dbReference type="ARBA" id="ARBA00022692"/>
    </source>
</evidence>
<name>A0AAW0UHM9_SCYPA</name>
<dbReference type="InterPro" id="IPR051993">
    <property type="entry name" value="Glycosyltransferase_8"/>
</dbReference>
<feature type="transmembrane region" description="Helical" evidence="13">
    <location>
        <begin position="12"/>
        <end position="30"/>
    </location>
</feature>
<dbReference type="PANTHER" id="PTHR46012:SF2">
    <property type="entry name" value="IP22168P"/>
    <property type="match status" value="1"/>
</dbReference>
<comment type="similarity">
    <text evidence="2">Belongs to the glycosyltransferase 8 family.</text>
</comment>
<keyword evidence="6" id="KW-0735">Signal-anchor</keyword>
<dbReference type="Pfam" id="PF01501">
    <property type="entry name" value="Glyco_transf_8"/>
    <property type="match status" value="1"/>
</dbReference>
<evidence type="ECO:0000256" key="7">
    <source>
        <dbReference type="ARBA" id="ARBA00022989"/>
    </source>
</evidence>
<keyword evidence="8 13" id="KW-0472">Membrane</keyword>
<dbReference type="InterPro" id="IPR029044">
    <property type="entry name" value="Nucleotide-diphossugar_trans"/>
</dbReference>
<protein>
    <recommendedName>
        <fullName evidence="11">UDP-D-xylose:beta-D-glucoside alpha-1,3-D-xylosyltransferase</fullName>
        <ecNumber evidence="11">2.4.2.42</ecNumber>
    </recommendedName>
</protein>
<evidence type="ECO:0000256" key="11">
    <source>
        <dbReference type="ARBA" id="ARBA00038854"/>
    </source>
</evidence>
<dbReference type="GO" id="GO:0016020">
    <property type="term" value="C:membrane"/>
    <property type="evidence" value="ECO:0007669"/>
    <property type="project" value="UniProtKB-SubCell"/>
</dbReference>
<keyword evidence="4" id="KW-0808">Transferase</keyword>
<evidence type="ECO:0000313" key="14">
    <source>
        <dbReference type="EMBL" id="KAK8399174.1"/>
    </source>
</evidence>
<reference evidence="14 15" key="1">
    <citation type="submission" date="2023-03" db="EMBL/GenBank/DDBJ databases">
        <title>High-quality genome of Scylla paramamosain provides insights in environmental adaptation.</title>
        <authorList>
            <person name="Zhang L."/>
        </authorList>
    </citation>
    <scope>NUCLEOTIDE SEQUENCE [LARGE SCALE GENOMIC DNA]</scope>
    <source>
        <strain evidence="14">LZ_2023a</strain>
        <tissue evidence="14">Muscle</tissue>
    </source>
</reference>
<evidence type="ECO:0000256" key="8">
    <source>
        <dbReference type="ARBA" id="ARBA00023136"/>
    </source>
</evidence>
<comment type="subcellular location">
    <subcellularLocation>
        <location evidence="1">Membrane</location>
        <topology evidence="1">Single-pass type II membrane protein</topology>
    </subcellularLocation>
</comment>
<dbReference type="EC" id="2.4.2.42" evidence="11"/>
<evidence type="ECO:0000256" key="4">
    <source>
        <dbReference type="ARBA" id="ARBA00022679"/>
    </source>
</evidence>
<dbReference type="Proteomes" id="UP001487740">
    <property type="component" value="Unassembled WGS sequence"/>
</dbReference>
<evidence type="ECO:0000256" key="6">
    <source>
        <dbReference type="ARBA" id="ARBA00022968"/>
    </source>
</evidence>
<accession>A0AAW0UHM9</accession>
<evidence type="ECO:0000256" key="13">
    <source>
        <dbReference type="SAM" id="Phobius"/>
    </source>
</evidence>
<gene>
    <name evidence="14" type="ORF">O3P69_003351</name>
</gene>
<keyword evidence="9" id="KW-0325">Glycoprotein</keyword>
<evidence type="ECO:0000256" key="10">
    <source>
        <dbReference type="ARBA" id="ARBA00037301"/>
    </source>
</evidence>
<comment type="caution">
    <text evidence="14">The sequence shown here is derived from an EMBL/GenBank/DDBJ whole genome shotgun (WGS) entry which is preliminary data.</text>
</comment>
<dbReference type="PANTHER" id="PTHR46012">
    <property type="entry name" value="IP22168P"/>
    <property type="match status" value="1"/>
</dbReference>
<evidence type="ECO:0000256" key="9">
    <source>
        <dbReference type="ARBA" id="ARBA00023180"/>
    </source>
</evidence>
<evidence type="ECO:0000256" key="12">
    <source>
        <dbReference type="ARBA" id="ARBA00049181"/>
    </source>
</evidence>
<keyword evidence="7 13" id="KW-1133">Transmembrane helix</keyword>